<gene>
    <name evidence="1" type="ORF">AURDEDRAFT_21593</name>
</gene>
<feature type="non-terminal residue" evidence="1">
    <location>
        <position position="219"/>
    </location>
</feature>
<dbReference type="EMBL" id="JH688015">
    <property type="protein sequence ID" value="EJD34054.1"/>
    <property type="molecule type" value="Genomic_DNA"/>
</dbReference>
<accession>J0WQA8</accession>
<dbReference type="Proteomes" id="UP000006514">
    <property type="component" value="Unassembled WGS sequence"/>
</dbReference>
<name>J0WQA8_AURST</name>
<sequence>QNVPKAVKLVQELHALPEIPDALPTDAHQQEVLGCLSDVLWFFVRSFITVTLSLQEQLTMLSAFSHTVDILYIKNSLAFLTGVLFADTKATIKNIYFIVTCLQLLNPDYLLYIILEGTDRLENMFSETRTMDHARNFDIDQLASKLATAFLIHAILQRNPRLDRGHRRLDWAKAVGMDRINPKSWKGNVRVGDVNLELAWSRGREIALARLKATFGPEA</sequence>
<organism evidence="1 2">
    <name type="scientific">Auricularia subglabra (strain TFB-10046 / SS5)</name>
    <name type="common">White-rot fungus</name>
    <name type="synonym">Auricularia delicata (strain TFB10046)</name>
    <dbReference type="NCBI Taxonomy" id="717982"/>
    <lineage>
        <taxon>Eukaryota</taxon>
        <taxon>Fungi</taxon>
        <taxon>Dikarya</taxon>
        <taxon>Basidiomycota</taxon>
        <taxon>Agaricomycotina</taxon>
        <taxon>Agaricomycetes</taxon>
        <taxon>Auriculariales</taxon>
        <taxon>Auriculariaceae</taxon>
        <taxon>Auricularia</taxon>
    </lineage>
</organism>
<dbReference type="eggNOG" id="ENOG502SZAG">
    <property type="taxonomic scope" value="Eukaryota"/>
</dbReference>
<reference evidence="2" key="1">
    <citation type="journal article" date="2012" name="Science">
        <title>The Paleozoic origin of enzymatic lignin decomposition reconstructed from 31 fungal genomes.</title>
        <authorList>
            <person name="Floudas D."/>
            <person name="Binder M."/>
            <person name="Riley R."/>
            <person name="Barry K."/>
            <person name="Blanchette R.A."/>
            <person name="Henrissat B."/>
            <person name="Martinez A.T."/>
            <person name="Otillar R."/>
            <person name="Spatafora J.W."/>
            <person name="Yadav J.S."/>
            <person name="Aerts A."/>
            <person name="Benoit I."/>
            <person name="Boyd A."/>
            <person name="Carlson A."/>
            <person name="Copeland A."/>
            <person name="Coutinho P.M."/>
            <person name="de Vries R.P."/>
            <person name="Ferreira P."/>
            <person name="Findley K."/>
            <person name="Foster B."/>
            <person name="Gaskell J."/>
            <person name="Glotzer D."/>
            <person name="Gorecki P."/>
            <person name="Heitman J."/>
            <person name="Hesse C."/>
            <person name="Hori C."/>
            <person name="Igarashi K."/>
            <person name="Jurgens J.A."/>
            <person name="Kallen N."/>
            <person name="Kersten P."/>
            <person name="Kohler A."/>
            <person name="Kuees U."/>
            <person name="Kumar T.K.A."/>
            <person name="Kuo A."/>
            <person name="LaButti K."/>
            <person name="Larrondo L.F."/>
            <person name="Lindquist E."/>
            <person name="Ling A."/>
            <person name="Lombard V."/>
            <person name="Lucas S."/>
            <person name="Lundell T."/>
            <person name="Martin R."/>
            <person name="McLaughlin D.J."/>
            <person name="Morgenstern I."/>
            <person name="Morin E."/>
            <person name="Murat C."/>
            <person name="Nagy L.G."/>
            <person name="Nolan M."/>
            <person name="Ohm R.A."/>
            <person name="Patyshakuliyeva A."/>
            <person name="Rokas A."/>
            <person name="Ruiz-Duenas F.J."/>
            <person name="Sabat G."/>
            <person name="Salamov A."/>
            <person name="Samejima M."/>
            <person name="Schmutz J."/>
            <person name="Slot J.C."/>
            <person name="St John F."/>
            <person name="Stenlid J."/>
            <person name="Sun H."/>
            <person name="Sun S."/>
            <person name="Syed K."/>
            <person name="Tsang A."/>
            <person name="Wiebenga A."/>
            <person name="Young D."/>
            <person name="Pisabarro A."/>
            <person name="Eastwood D.C."/>
            <person name="Martin F."/>
            <person name="Cullen D."/>
            <person name="Grigoriev I.V."/>
            <person name="Hibbett D.S."/>
        </authorList>
    </citation>
    <scope>NUCLEOTIDE SEQUENCE [LARGE SCALE GENOMIC DNA]</scope>
    <source>
        <strain evidence="2">TFB10046</strain>
    </source>
</reference>
<keyword evidence="2" id="KW-1185">Reference proteome</keyword>
<feature type="non-terminal residue" evidence="1">
    <location>
        <position position="1"/>
    </location>
</feature>
<evidence type="ECO:0000313" key="2">
    <source>
        <dbReference type="Proteomes" id="UP000006514"/>
    </source>
</evidence>
<dbReference type="KEGG" id="adl:AURDEDRAFT_21593"/>
<dbReference type="AlphaFoldDB" id="J0WQA8"/>
<evidence type="ECO:0000313" key="1">
    <source>
        <dbReference type="EMBL" id="EJD34054.1"/>
    </source>
</evidence>
<dbReference type="OMA" id="VALESEW"/>
<dbReference type="InParanoid" id="J0WQA8"/>
<proteinExistence type="predicted"/>
<dbReference type="OrthoDB" id="3048541at2759"/>
<protein>
    <submittedName>
        <fullName evidence="1">Uncharacterized protein</fullName>
    </submittedName>
</protein>